<dbReference type="Proteomes" id="UP001175271">
    <property type="component" value="Unassembled WGS sequence"/>
</dbReference>
<comment type="caution">
    <text evidence="2">The sequence shown here is derived from an EMBL/GenBank/DDBJ whole genome shotgun (WGS) entry which is preliminary data.</text>
</comment>
<dbReference type="Gene3D" id="3.40.50.1240">
    <property type="entry name" value="Phosphoglycerate mutase-like"/>
    <property type="match status" value="2"/>
</dbReference>
<feature type="compositionally biased region" description="Polar residues" evidence="1">
    <location>
        <begin position="1"/>
        <end position="11"/>
    </location>
</feature>
<keyword evidence="3" id="KW-1185">Reference proteome</keyword>
<evidence type="ECO:0000256" key="1">
    <source>
        <dbReference type="SAM" id="MobiDB-lite"/>
    </source>
</evidence>
<dbReference type="GO" id="GO:0016791">
    <property type="term" value="F:phosphatase activity"/>
    <property type="evidence" value="ECO:0007669"/>
    <property type="project" value="UniProtKB-ARBA"/>
</dbReference>
<name>A0AA39LYH0_9BILA</name>
<dbReference type="AlphaFoldDB" id="A0AA39LYH0"/>
<dbReference type="InterPro" id="IPR051710">
    <property type="entry name" value="Phosphatase_SH3-domain"/>
</dbReference>
<proteinExistence type="predicted"/>
<gene>
    <name evidence="2" type="ORF">QR680_007233</name>
</gene>
<evidence type="ECO:0000313" key="2">
    <source>
        <dbReference type="EMBL" id="KAK0414258.1"/>
    </source>
</evidence>
<protein>
    <recommendedName>
        <fullName evidence="4">Protein UBASH3A-like protein</fullName>
    </recommendedName>
</protein>
<dbReference type="PANTHER" id="PTHR16469">
    <property type="entry name" value="UBIQUITIN-ASSOCIATED AND SH3 DOMAIN-CONTAINING BA-RELATED"/>
    <property type="match status" value="1"/>
</dbReference>
<accession>A0AA39LYH0</accession>
<reference evidence="2" key="1">
    <citation type="submission" date="2023-06" db="EMBL/GenBank/DDBJ databases">
        <title>Genomic analysis of the entomopathogenic nematode Steinernema hermaphroditum.</title>
        <authorList>
            <person name="Schwarz E.M."/>
            <person name="Heppert J.K."/>
            <person name="Baniya A."/>
            <person name="Schwartz H.T."/>
            <person name="Tan C.-H."/>
            <person name="Antoshechkin I."/>
            <person name="Sternberg P.W."/>
            <person name="Goodrich-Blair H."/>
            <person name="Dillman A.R."/>
        </authorList>
    </citation>
    <scope>NUCLEOTIDE SEQUENCE</scope>
    <source>
        <strain evidence="2">PS9179</strain>
        <tissue evidence="2">Whole animal</tissue>
    </source>
</reference>
<sequence>MSSATTSQKNASKTKKKVGPNMSLPLRPALMPLSSRIDDERSTAKRIYLVRNGECCDRLMPCWRMRAFAEHNTYRLIDLNQPLRVPIRAGAPDAFLNDSPLTQTAEYMISMMNLKKTPRIYVEPGLFEPLMFYWQDRIPLFMTNQELINAGFHVDDEYVPVISMDALRKKLFEEKHPDDSFNRITAVADSIVECANERSGGVLVVTHAPSVDLLLRRITGRSDSPRTIGDLYRMGLNYPFGSSAVLEYEQPSVTKKAKPKWVYKPGALPPLTCAQASTMVEVPDFS</sequence>
<dbReference type="InterPro" id="IPR029033">
    <property type="entry name" value="His_PPase_superfam"/>
</dbReference>
<dbReference type="SUPFAM" id="SSF53254">
    <property type="entry name" value="Phosphoglycerate mutase-like"/>
    <property type="match status" value="1"/>
</dbReference>
<evidence type="ECO:0000313" key="3">
    <source>
        <dbReference type="Proteomes" id="UP001175271"/>
    </source>
</evidence>
<dbReference type="EMBL" id="JAUCMV010000003">
    <property type="protein sequence ID" value="KAK0414258.1"/>
    <property type="molecule type" value="Genomic_DNA"/>
</dbReference>
<dbReference type="PANTHER" id="PTHR16469:SF27">
    <property type="entry name" value="UBIQUITIN-ASSOCIATED AND SH3 DOMAIN-CONTAINING BA-RELATED"/>
    <property type="match status" value="1"/>
</dbReference>
<evidence type="ECO:0008006" key="4">
    <source>
        <dbReference type="Google" id="ProtNLM"/>
    </source>
</evidence>
<organism evidence="2 3">
    <name type="scientific">Steinernema hermaphroditum</name>
    <dbReference type="NCBI Taxonomy" id="289476"/>
    <lineage>
        <taxon>Eukaryota</taxon>
        <taxon>Metazoa</taxon>
        <taxon>Ecdysozoa</taxon>
        <taxon>Nematoda</taxon>
        <taxon>Chromadorea</taxon>
        <taxon>Rhabditida</taxon>
        <taxon>Tylenchina</taxon>
        <taxon>Panagrolaimomorpha</taxon>
        <taxon>Strongyloidoidea</taxon>
        <taxon>Steinernematidae</taxon>
        <taxon>Steinernema</taxon>
    </lineage>
</organism>
<feature type="region of interest" description="Disordered" evidence="1">
    <location>
        <begin position="1"/>
        <end position="25"/>
    </location>
</feature>